<organism evidence="2 3">
    <name type="scientific">Macrosiphum euphorbiae</name>
    <name type="common">potato aphid</name>
    <dbReference type="NCBI Taxonomy" id="13131"/>
    <lineage>
        <taxon>Eukaryota</taxon>
        <taxon>Metazoa</taxon>
        <taxon>Ecdysozoa</taxon>
        <taxon>Arthropoda</taxon>
        <taxon>Hexapoda</taxon>
        <taxon>Insecta</taxon>
        <taxon>Pterygota</taxon>
        <taxon>Neoptera</taxon>
        <taxon>Paraneoptera</taxon>
        <taxon>Hemiptera</taxon>
        <taxon>Sternorrhyncha</taxon>
        <taxon>Aphidomorpha</taxon>
        <taxon>Aphidoidea</taxon>
        <taxon>Aphididae</taxon>
        <taxon>Macrosiphini</taxon>
        <taxon>Macrosiphum</taxon>
    </lineage>
</organism>
<feature type="region of interest" description="Disordered" evidence="1">
    <location>
        <begin position="40"/>
        <end position="84"/>
    </location>
</feature>
<protein>
    <submittedName>
        <fullName evidence="2">Uncharacterized protein</fullName>
    </submittedName>
</protein>
<reference evidence="2 3" key="1">
    <citation type="submission" date="2023-01" db="EMBL/GenBank/DDBJ databases">
        <authorList>
            <person name="Whitehead M."/>
        </authorList>
    </citation>
    <scope>NUCLEOTIDE SEQUENCE [LARGE SCALE GENOMIC DNA]</scope>
</reference>
<sequence length="108" mass="11263">MCDRLAALDGLVPPAAVACRSTPSSPNAYRAVVQLQQLEKTASVPDLQQKRHHHGDGPAADHQAAPASACPDSKSDGCLTETGRRAPVTSLSGTFLTPPCKVSRAFIS</sequence>
<evidence type="ECO:0000313" key="2">
    <source>
        <dbReference type="EMBL" id="CAI6346205.1"/>
    </source>
</evidence>
<evidence type="ECO:0000256" key="1">
    <source>
        <dbReference type="SAM" id="MobiDB-lite"/>
    </source>
</evidence>
<keyword evidence="3" id="KW-1185">Reference proteome</keyword>
<feature type="compositionally biased region" description="Low complexity" evidence="1">
    <location>
        <begin position="57"/>
        <end position="69"/>
    </location>
</feature>
<comment type="caution">
    <text evidence="2">The sequence shown here is derived from an EMBL/GenBank/DDBJ whole genome shotgun (WGS) entry which is preliminary data.</text>
</comment>
<proteinExistence type="predicted"/>
<evidence type="ECO:0000313" key="3">
    <source>
        <dbReference type="Proteomes" id="UP001160148"/>
    </source>
</evidence>
<dbReference type="AlphaFoldDB" id="A0AAV0VRL4"/>
<gene>
    <name evidence="2" type="ORF">MEUPH1_LOCUS3140</name>
</gene>
<accession>A0AAV0VRL4</accession>
<dbReference type="EMBL" id="CARXXK010000001">
    <property type="protein sequence ID" value="CAI6346205.1"/>
    <property type="molecule type" value="Genomic_DNA"/>
</dbReference>
<dbReference type="Proteomes" id="UP001160148">
    <property type="component" value="Unassembled WGS sequence"/>
</dbReference>
<name>A0AAV0VRL4_9HEMI</name>